<dbReference type="AlphaFoldDB" id="A0A0B6ZK23"/>
<name>A0A0B6ZK23_9EUPU</name>
<organism evidence="1">
    <name type="scientific">Arion vulgaris</name>
    <dbReference type="NCBI Taxonomy" id="1028688"/>
    <lineage>
        <taxon>Eukaryota</taxon>
        <taxon>Metazoa</taxon>
        <taxon>Spiralia</taxon>
        <taxon>Lophotrochozoa</taxon>
        <taxon>Mollusca</taxon>
        <taxon>Gastropoda</taxon>
        <taxon>Heterobranchia</taxon>
        <taxon>Euthyneura</taxon>
        <taxon>Panpulmonata</taxon>
        <taxon>Eupulmonata</taxon>
        <taxon>Stylommatophora</taxon>
        <taxon>Helicina</taxon>
        <taxon>Arionoidea</taxon>
        <taxon>Arionidae</taxon>
        <taxon>Arion</taxon>
    </lineage>
</organism>
<dbReference type="EMBL" id="HACG01021998">
    <property type="protein sequence ID" value="CEK68863.1"/>
    <property type="molecule type" value="Transcribed_RNA"/>
</dbReference>
<evidence type="ECO:0000313" key="1">
    <source>
        <dbReference type="EMBL" id="CEK68863.1"/>
    </source>
</evidence>
<reference evidence="1" key="1">
    <citation type="submission" date="2014-12" db="EMBL/GenBank/DDBJ databases">
        <title>Insight into the proteome of Arion vulgaris.</title>
        <authorList>
            <person name="Aradska J."/>
            <person name="Bulat T."/>
            <person name="Smidak R."/>
            <person name="Sarate P."/>
            <person name="Gangsoo J."/>
            <person name="Sialana F."/>
            <person name="Bilban M."/>
            <person name="Lubec G."/>
        </authorList>
    </citation>
    <scope>NUCLEOTIDE SEQUENCE</scope>
    <source>
        <tissue evidence="1">Skin</tissue>
    </source>
</reference>
<gene>
    <name evidence="1" type="primary">ORF68008</name>
</gene>
<sequence>MPLVQHRSGKCDRTPWITTQTTEQSGARLTWIQVCTLLCQLYATRAKHTSFHADNIHI</sequence>
<accession>A0A0B6ZK23</accession>
<protein>
    <submittedName>
        <fullName evidence="1">Uncharacterized protein</fullName>
    </submittedName>
</protein>
<proteinExistence type="predicted"/>